<feature type="compositionally biased region" description="Basic and acidic residues" evidence="1">
    <location>
        <begin position="57"/>
        <end position="66"/>
    </location>
</feature>
<feature type="region of interest" description="Disordered" evidence="1">
    <location>
        <begin position="57"/>
        <end position="86"/>
    </location>
</feature>
<protein>
    <submittedName>
        <fullName evidence="2">Uncharacterized protein</fullName>
    </submittedName>
</protein>
<sequence length="272" mass="29675">MQKAVFIVCVSLSLGLIGCDAGNAAHNRGPIVFGDSSMIVTERDPQFLNDDISDFVPKSEEARKDSPATTPQPVPEAAATPVPDPVVKEESAAVSGKGINIFVSGLSGGSKRIDWNKERHAGLMIAPESLSGKSLQVQGLTEVTVKQREQTVVTIRLKNGSDVRLPLPGSYSSWEQLKGRNGNFPISGVKDGQLRYEQKLNPNSLRNAVQKMARSRRMSKRETDDLLKSVRNVRAAGQKPLDIALQSIVWRIQGKDAGGKNIDREFRIDFSL</sequence>
<organism evidence="2 3">
    <name type="scientific">Rurimicrobium arvi</name>
    <dbReference type="NCBI Taxonomy" id="2049916"/>
    <lineage>
        <taxon>Bacteria</taxon>
        <taxon>Pseudomonadati</taxon>
        <taxon>Bacteroidota</taxon>
        <taxon>Chitinophagia</taxon>
        <taxon>Chitinophagales</taxon>
        <taxon>Chitinophagaceae</taxon>
        <taxon>Rurimicrobium</taxon>
    </lineage>
</organism>
<name>A0ABP8MJI8_9BACT</name>
<proteinExistence type="predicted"/>
<evidence type="ECO:0000313" key="2">
    <source>
        <dbReference type="EMBL" id="GAA4450997.1"/>
    </source>
</evidence>
<keyword evidence="3" id="KW-1185">Reference proteome</keyword>
<evidence type="ECO:0000256" key="1">
    <source>
        <dbReference type="SAM" id="MobiDB-lite"/>
    </source>
</evidence>
<dbReference type="EMBL" id="BAABEZ010000004">
    <property type="protein sequence ID" value="GAA4450997.1"/>
    <property type="molecule type" value="Genomic_DNA"/>
</dbReference>
<dbReference type="PROSITE" id="PS51257">
    <property type="entry name" value="PROKAR_LIPOPROTEIN"/>
    <property type="match status" value="1"/>
</dbReference>
<dbReference type="RefSeq" id="WP_344822899.1">
    <property type="nucleotide sequence ID" value="NZ_BAABEZ010000004.1"/>
</dbReference>
<evidence type="ECO:0000313" key="3">
    <source>
        <dbReference type="Proteomes" id="UP001501410"/>
    </source>
</evidence>
<accession>A0ABP8MJI8</accession>
<dbReference type="Proteomes" id="UP001501410">
    <property type="component" value="Unassembled WGS sequence"/>
</dbReference>
<gene>
    <name evidence="2" type="ORF">GCM10023092_07850</name>
</gene>
<reference evidence="3" key="1">
    <citation type="journal article" date="2019" name="Int. J. Syst. Evol. Microbiol.">
        <title>The Global Catalogue of Microorganisms (GCM) 10K type strain sequencing project: providing services to taxonomists for standard genome sequencing and annotation.</title>
        <authorList>
            <consortium name="The Broad Institute Genomics Platform"/>
            <consortium name="The Broad Institute Genome Sequencing Center for Infectious Disease"/>
            <person name="Wu L."/>
            <person name="Ma J."/>
        </authorList>
    </citation>
    <scope>NUCLEOTIDE SEQUENCE [LARGE SCALE GENOMIC DNA]</scope>
    <source>
        <strain evidence="3">JCM 31921</strain>
    </source>
</reference>
<comment type="caution">
    <text evidence="2">The sequence shown here is derived from an EMBL/GenBank/DDBJ whole genome shotgun (WGS) entry which is preliminary data.</text>
</comment>